<evidence type="ECO:0000256" key="7">
    <source>
        <dbReference type="SAM" id="Phobius"/>
    </source>
</evidence>
<feature type="transmembrane region" description="Helical" evidence="7">
    <location>
        <begin position="326"/>
        <end position="346"/>
    </location>
</feature>
<feature type="transmembrane region" description="Helical" evidence="7">
    <location>
        <begin position="226"/>
        <end position="243"/>
    </location>
</feature>
<evidence type="ECO:0000256" key="1">
    <source>
        <dbReference type="ARBA" id="ARBA00004141"/>
    </source>
</evidence>
<name>A0ABX7VYX2_9BACI</name>
<feature type="transmembrane region" description="Helical" evidence="7">
    <location>
        <begin position="255"/>
        <end position="275"/>
    </location>
</feature>
<feature type="transmembrane region" description="Helical" evidence="7">
    <location>
        <begin position="593"/>
        <end position="613"/>
    </location>
</feature>
<keyword evidence="3 7" id="KW-0812">Transmembrane</keyword>
<feature type="transmembrane region" description="Helical" evidence="7">
    <location>
        <begin position="86"/>
        <end position="108"/>
    </location>
</feature>
<feature type="domain" description="ABC transmembrane type-1" evidence="8">
    <location>
        <begin position="95"/>
        <end position="263"/>
    </location>
</feature>
<keyword evidence="4 7" id="KW-1133">Transmembrane helix</keyword>
<dbReference type="PANTHER" id="PTHR43839">
    <property type="entry name" value="OPPC IN A BINDING PROTEIN-DEPENDENT TRANSPORT SYSTEM"/>
    <property type="match status" value="1"/>
</dbReference>
<comment type="subcellular location">
    <subcellularLocation>
        <location evidence="1">Membrane</location>
        <topology evidence="1">Multi-pass membrane protein</topology>
    </subcellularLocation>
</comment>
<evidence type="ECO:0000256" key="4">
    <source>
        <dbReference type="ARBA" id="ARBA00022989"/>
    </source>
</evidence>
<reference evidence="9 10" key="1">
    <citation type="submission" date="2019-12" db="EMBL/GenBank/DDBJ databases">
        <title>The whole genome sequencing of a strain isolated from a Mars analog, Dalangtan Playa.</title>
        <authorList>
            <person name="Huang T."/>
        </authorList>
    </citation>
    <scope>NUCLEOTIDE SEQUENCE [LARGE SCALE GENOMIC DNA]</scope>
    <source>
        <strain evidence="9 10">DP4-553-S</strain>
    </source>
</reference>
<keyword evidence="2" id="KW-0813">Transport</keyword>
<accession>A0ABX7VYX2</accession>
<feature type="transmembrane region" description="Helical" evidence="7">
    <location>
        <begin position="471"/>
        <end position="490"/>
    </location>
</feature>
<dbReference type="InterPro" id="IPR035906">
    <property type="entry name" value="MetI-like_sf"/>
</dbReference>
<evidence type="ECO:0000256" key="3">
    <source>
        <dbReference type="ARBA" id="ARBA00022692"/>
    </source>
</evidence>
<feature type="region of interest" description="Disordered" evidence="6">
    <location>
        <begin position="642"/>
        <end position="671"/>
    </location>
</feature>
<sequence length="671" mass="76277">MGRKLLVKLIKFLGYYILGLFGIVALSSAPSLLQGNGLVDVGLYAENTWKLAREIVQPENWVYQFRQEQLNVFAFLWDPYFYSMRILGAALLLGFGLALILALLTQLLPKMLIRVVKRILVLLEAIPDLMVAFLLQMFIVYIFKQTGVHLMKFVTLGDERIYIAPITVLAVLPMISLFRVILLLMEEELTKDYVDFALSKGIRHNAIIAVHVLRNILKSTFYHSKIILWGTLSSLFVIEYIFNIRGLFSFVMEDFRPMVIAAALIMVFTPFYILYQGIEIFTEKTALQMNDKKFIHTFSKPTSLSWKQRLGDYVKGIAAHFRNKRFLVGFAVIFAILAVSVIHTVIHEEPVQNFTLIYDEDGNLLSSKPHPPSKYVLLGTDQNGYSILDQLLTGAKYTILFAGAIALLRMVLGFLLAVPYALFIKERWKRRIERFVDSFHFLPLSVIAVILLAPVLTGTTSGFEYSFTERILVEAGVLTLLVVPLTTVLIGNEIRLITRTEYIDGARVLGGNSNHILFRHIMPHLHSKLGIIFGQQFIQVLLILIHLGLFNIFLGGTSIMLNESYKAWPYSVTFEWSGIISGSRNAFMSGHEWIVVPVFVAFIVLILAMQLIIEGIQEVQQRRVGVRIEKQRWFGARHKLQPPGKSFEREPSPEQFGFVGQENIGRSENHG</sequence>
<gene>
    <name evidence="9" type="ORF">ERJ70_17400</name>
</gene>
<evidence type="ECO:0000256" key="2">
    <source>
        <dbReference type="ARBA" id="ARBA00022448"/>
    </source>
</evidence>
<dbReference type="Proteomes" id="UP000665043">
    <property type="component" value="Chromosome"/>
</dbReference>
<feature type="transmembrane region" description="Helical" evidence="7">
    <location>
        <begin position="435"/>
        <end position="456"/>
    </location>
</feature>
<dbReference type="PANTHER" id="PTHR43839:SF3">
    <property type="entry name" value="OLIGOPEPTIDE ABC TRANSPORTER, PERMEASE PROTEIN"/>
    <property type="match status" value="1"/>
</dbReference>
<dbReference type="Pfam" id="PF00528">
    <property type="entry name" value="BPD_transp_1"/>
    <property type="match status" value="2"/>
</dbReference>
<evidence type="ECO:0000256" key="6">
    <source>
        <dbReference type="SAM" id="MobiDB-lite"/>
    </source>
</evidence>
<feature type="transmembrane region" description="Helical" evidence="7">
    <location>
        <begin position="12"/>
        <end position="33"/>
    </location>
</feature>
<keyword evidence="10" id="KW-1185">Reference proteome</keyword>
<evidence type="ECO:0000259" key="8">
    <source>
        <dbReference type="Pfam" id="PF00528"/>
    </source>
</evidence>
<organism evidence="9 10">
    <name type="scientific">Sediminibacillus dalangtanensis</name>
    <dbReference type="NCBI Taxonomy" id="2729421"/>
    <lineage>
        <taxon>Bacteria</taxon>
        <taxon>Bacillati</taxon>
        <taxon>Bacillota</taxon>
        <taxon>Bacilli</taxon>
        <taxon>Bacillales</taxon>
        <taxon>Bacillaceae</taxon>
        <taxon>Sediminibacillus</taxon>
    </lineage>
</organism>
<dbReference type="SUPFAM" id="SSF161098">
    <property type="entry name" value="MetI-like"/>
    <property type="match status" value="2"/>
</dbReference>
<feature type="transmembrane region" description="Helical" evidence="7">
    <location>
        <begin position="162"/>
        <end position="184"/>
    </location>
</feature>
<dbReference type="InterPro" id="IPR000515">
    <property type="entry name" value="MetI-like"/>
</dbReference>
<evidence type="ECO:0000313" key="9">
    <source>
        <dbReference type="EMBL" id="QTN00906.1"/>
    </source>
</evidence>
<evidence type="ECO:0000256" key="5">
    <source>
        <dbReference type="ARBA" id="ARBA00023136"/>
    </source>
</evidence>
<feature type="transmembrane region" description="Helical" evidence="7">
    <location>
        <begin position="120"/>
        <end position="142"/>
    </location>
</feature>
<evidence type="ECO:0000313" key="10">
    <source>
        <dbReference type="Proteomes" id="UP000665043"/>
    </source>
</evidence>
<proteinExistence type="predicted"/>
<feature type="domain" description="ABC transmembrane type-1" evidence="8">
    <location>
        <begin position="411"/>
        <end position="624"/>
    </location>
</feature>
<dbReference type="Gene3D" id="1.10.3720.10">
    <property type="entry name" value="MetI-like"/>
    <property type="match status" value="2"/>
</dbReference>
<dbReference type="EMBL" id="CP046956">
    <property type="protein sequence ID" value="QTN00906.1"/>
    <property type="molecule type" value="Genomic_DNA"/>
</dbReference>
<dbReference type="CDD" id="cd06261">
    <property type="entry name" value="TM_PBP2"/>
    <property type="match status" value="2"/>
</dbReference>
<feature type="transmembrane region" description="Helical" evidence="7">
    <location>
        <begin position="537"/>
        <end position="561"/>
    </location>
</feature>
<keyword evidence="5 7" id="KW-0472">Membrane</keyword>
<protein>
    <submittedName>
        <fullName evidence="9">ABC transporter permease subunit</fullName>
    </submittedName>
</protein>
<feature type="transmembrane region" description="Helical" evidence="7">
    <location>
        <begin position="399"/>
        <end position="423"/>
    </location>
</feature>